<dbReference type="InterPro" id="IPR033433">
    <property type="entry name" value="GtaA_N"/>
</dbReference>
<dbReference type="InterPro" id="IPR032514">
    <property type="entry name" value="GtaA_central"/>
</dbReference>
<evidence type="ECO:0008006" key="9">
    <source>
        <dbReference type="Google" id="ProtNLM"/>
    </source>
</evidence>
<dbReference type="InterPro" id="IPR029063">
    <property type="entry name" value="SAM-dependent_MTases_sf"/>
</dbReference>
<feature type="domain" description="Glutaminase A N-terminal" evidence="6">
    <location>
        <begin position="98"/>
        <end position="328"/>
    </location>
</feature>
<feature type="domain" description="Glutaminase A central" evidence="5">
    <location>
        <begin position="335"/>
        <end position="677"/>
    </location>
</feature>
<feature type="signal peptide" evidence="3">
    <location>
        <begin position="1"/>
        <end position="20"/>
    </location>
</feature>
<dbReference type="AlphaFoldDB" id="A0AAD5VSU6"/>
<accession>A0AAD5VSU6</accession>
<feature type="region of interest" description="Disordered" evidence="1">
    <location>
        <begin position="808"/>
        <end position="830"/>
    </location>
</feature>
<dbReference type="Gene3D" id="1.50.10.10">
    <property type="match status" value="1"/>
</dbReference>
<dbReference type="SUPFAM" id="SSF48208">
    <property type="entry name" value="Six-hairpin glycosidases"/>
    <property type="match status" value="1"/>
</dbReference>
<feature type="compositionally biased region" description="Polar residues" evidence="1">
    <location>
        <begin position="816"/>
        <end position="826"/>
    </location>
</feature>
<evidence type="ECO:0000259" key="6">
    <source>
        <dbReference type="Pfam" id="PF17168"/>
    </source>
</evidence>
<evidence type="ECO:0000259" key="4">
    <source>
        <dbReference type="Pfam" id="PF13649"/>
    </source>
</evidence>
<sequence>MTFSLLCPIIAHFLVLLVNAQSPKRIPFLPLAVKTPYLNTWLHNSDFAPDDDRAQFFTDDRKLGWTGFIRVDDQNFQWIGTPYKSNKTLTSGLTLTPTKTIFRFEAGPIQFNVTFFTPIEPSDYALQSVPFSYLYIDGFSVGDSLSHTVQVYSDISAEWVSRDDNAVVEWDTVETDSAVYHHATRREKNVMQDDNNFSDDSVVYYVTLKRSGSTWRTGSTAVCRSKFIENGTLDNNRDTDFRPVNSRGWPGFAHATDLGTISSISQPDPVVWAVGLVRSPLLRYTGPARDQVGFYASKFQTDESMIMSFIEGFDGALNRSMAFDNTIASPAGTVSSEYADILSIVTRQLFASLDITVSKPQAGNIDPSEVRIFMRDMGDSLRTNPVDVLYGAYPAFLFFNPTILRDLLKPLLEQQRDSQYPSPDLGNTYPMIGGNSSDDHTIAIENTGSMLIMIYAHALKSGDGSLISAYYSTIQRWADHLASTAFNFSADTITTDGTSGSKSTNLALKTIWGIYSAAKIGQAAGSSNSTYLDLATTLLENWTQSALTDSHIKLNFNESDSWGVIYNLFPDFLFNAKMITNEILTRQANFYSGQSGLQPALGFQSAQANIIFPHWNLLAAATIPDNLTHIRDQLIGSIHERAFDGTQEFSLPMRYDVASGNAAAGGSASAIFGAAYGLLARDIQNVKITLDVSLPPSSRGSKNIGPIVGGVVGGIFGAGLVAFSFFLWYRRRRLVLREKAFAANHNLKPHPFVPATGNAQVASRPGVYPGKAKGSIAADGRLALPPTTRLLRYQLLSAKQREALGYRFDNMGPGGSTTSDQTNASDGSDVGTDAIRAEVALLRRELEYVRHMADFPPELAVQHNLVLNGSGRKLIHAPISLESVKSVLETATGSGIWVEAVAQLLPDTAELVGIDITSNLFPPTPPSNVKFLQRSVLDLPKDWTNKFDLVHQRLLLVGLRKEEWLTAFKEILRVLKPGGWFQLYEIDDWEECGPVQNKLRDLVTLLIESRGGHGIWPCGAAQWQKDVEDAGFQNVQVSWHGWPTGSSAGEEGALGKWNFLGFMRGCKAPILKAGGLGIVNSEEEFDELLVEVEKELDTRQGTRMRCVMMCGQKPV</sequence>
<dbReference type="PANTHER" id="PTHR31987:SF1">
    <property type="entry name" value="GLUTAMINASE A"/>
    <property type="match status" value="1"/>
</dbReference>
<evidence type="ECO:0000256" key="3">
    <source>
        <dbReference type="SAM" id="SignalP"/>
    </source>
</evidence>
<dbReference type="Pfam" id="PF17168">
    <property type="entry name" value="DUF5127"/>
    <property type="match status" value="1"/>
</dbReference>
<comment type="caution">
    <text evidence="7">The sequence shown here is derived from an EMBL/GenBank/DDBJ whole genome shotgun (WGS) entry which is preliminary data.</text>
</comment>
<dbReference type="InterPro" id="IPR041698">
    <property type="entry name" value="Methyltransf_25"/>
</dbReference>
<evidence type="ECO:0000256" key="2">
    <source>
        <dbReference type="SAM" id="Phobius"/>
    </source>
</evidence>
<keyword evidence="3" id="KW-0732">Signal</keyword>
<evidence type="ECO:0000313" key="8">
    <source>
        <dbReference type="Proteomes" id="UP001213000"/>
    </source>
</evidence>
<feature type="transmembrane region" description="Helical" evidence="2">
    <location>
        <begin position="707"/>
        <end position="729"/>
    </location>
</feature>
<proteinExistence type="predicted"/>
<protein>
    <recommendedName>
        <fullName evidence="9">DUF1793-domain-containing protein</fullName>
    </recommendedName>
</protein>
<reference evidence="7" key="1">
    <citation type="submission" date="2022-07" db="EMBL/GenBank/DDBJ databases">
        <title>Genome Sequence of Leucocoprinus birnbaumii.</title>
        <authorList>
            <person name="Buettner E."/>
        </authorList>
    </citation>
    <scope>NUCLEOTIDE SEQUENCE</scope>
    <source>
        <strain evidence="7">VT141</strain>
    </source>
</reference>
<evidence type="ECO:0000313" key="7">
    <source>
        <dbReference type="EMBL" id="KAJ3568844.1"/>
    </source>
</evidence>
<keyword evidence="2" id="KW-0472">Membrane</keyword>
<feature type="domain" description="Methyltransferase" evidence="4">
    <location>
        <begin position="887"/>
        <end position="979"/>
    </location>
</feature>
<dbReference type="GO" id="GO:0005975">
    <property type="term" value="P:carbohydrate metabolic process"/>
    <property type="evidence" value="ECO:0007669"/>
    <property type="project" value="InterPro"/>
</dbReference>
<gene>
    <name evidence="7" type="ORF">NP233_g5444</name>
</gene>
<dbReference type="PANTHER" id="PTHR31987">
    <property type="entry name" value="GLUTAMINASE A-RELATED"/>
    <property type="match status" value="1"/>
</dbReference>
<feature type="chain" id="PRO_5041981258" description="DUF1793-domain-containing protein" evidence="3">
    <location>
        <begin position="21"/>
        <end position="1115"/>
    </location>
</feature>
<dbReference type="Gene3D" id="3.40.50.150">
    <property type="entry name" value="Vaccinia Virus protein VP39"/>
    <property type="match status" value="1"/>
</dbReference>
<dbReference type="SUPFAM" id="SSF53335">
    <property type="entry name" value="S-adenosyl-L-methionine-dependent methyltransferases"/>
    <property type="match status" value="1"/>
</dbReference>
<organism evidence="7 8">
    <name type="scientific">Leucocoprinus birnbaumii</name>
    <dbReference type="NCBI Taxonomy" id="56174"/>
    <lineage>
        <taxon>Eukaryota</taxon>
        <taxon>Fungi</taxon>
        <taxon>Dikarya</taxon>
        <taxon>Basidiomycota</taxon>
        <taxon>Agaricomycotina</taxon>
        <taxon>Agaricomycetes</taxon>
        <taxon>Agaricomycetidae</taxon>
        <taxon>Agaricales</taxon>
        <taxon>Agaricineae</taxon>
        <taxon>Agaricaceae</taxon>
        <taxon>Leucocoprinus</taxon>
    </lineage>
</organism>
<keyword evidence="2" id="KW-1133">Transmembrane helix</keyword>
<dbReference type="Pfam" id="PF16335">
    <property type="entry name" value="GtaA_6_Hairpin"/>
    <property type="match status" value="1"/>
</dbReference>
<dbReference type="GO" id="GO:0003824">
    <property type="term" value="F:catalytic activity"/>
    <property type="evidence" value="ECO:0007669"/>
    <property type="project" value="UniProtKB-ARBA"/>
</dbReference>
<dbReference type="InterPro" id="IPR052743">
    <property type="entry name" value="Glutaminase_GtaA"/>
</dbReference>
<keyword evidence="8" id="KW-1185">Reference proteome</keyword>
<evidence type="ECO:0000256" key="1">
    <source>
        <dbReference type="SAM" id="MobiDB-lite"/>
    </source>
</evidence>
<name>A0AAD5VSU6_9AGAR</name>
<dbReference type="EMBL" id="JANIEX010000321">
    <property type="protein sequence ID" value="KAJ3568844.1"/>
    <property type="molecule type" value="Genomic_DNA"/>
</dbReference>
<dbReference type="Proteomes" id="UP001213000">
    <property type="component" value="Unassembled WGS sequence"/>
</dbReference>
<keyword evidence="2" id="KW-0812">Transmembrane</keyword>
<dbReference type="CDD" id="cd02440">
    <property type="entry name" value="AdoMet_MTases"/>
    <property type="match status" value="1"/>
</dbReference>
<evidence type="ECO:0000259" key="5">
    <source>
        <dbReference type="Pfam" id="PF16335"/>
    </source>
</evidence>
<dbReference type="InterPro" id="IPR008928">
    <property type="entry name" value="6-hairpin_glycosidase_sf"/>
</dbReference>
<dbReference type="Pfam" id="PF13649">
    <property type="entry name" value="Methyltransf_25"/>
    <property type="match status" value="1"/>
</dbReference>
<dbReference type="InterPro" id="IPR012341">
    <property type="entry name" value="6hp_glycosidase-like_sf"/>
</dbReference>